<evidence type="ECO:0000256" key="3">
    <source>
        <dbReference type="SAM" id="SignalP"/>
    </source>
</evidence>
<dbReference type="Gene3D" id="2.60.40.1760">
    <property type="entry name" value="glycosyl hydrolase (family 31)"/>
    <property type="match status" value="1"/>
</dbReference>
<dbReference type="InterPro" id="IPR025887">
    <property type="entry name" value="Glyco_hydro_31_N_dom"/>
</dbReference>
<dbReference type="InterPro" id="IPR051816">
    <property type="entry name" value="Glycosyl_Hydrolase_31"/>
</dbReference>
<feature type="domain" description="Glycosyl hydrolase family 31 C-terminal" evidence="7">
    <location>
        <begin position="700"/>
        <end position="783"/>
    </location>
</feature>
<dbReference type="InterPro" id="IPR048395">
    <property type="entry name" value="Glyco_hydro_31_C"/>
</dbReference>
<keyword evidence="9" id="KW-1185">Reference proteome</keyword>
<dbReference type="PANTHER" id="PTHR43863:SF2">
    <property type="entry name" value="MALTASE-GLUCOAMYLASE"/>
    <property type="match status" value="1"/>
</dbReference>
<dbReference type="OrthoDB" id="1334205at2759"/>
<comment type="caution">
    <text evidence="8">The sequence shown here is derived from an EMBL/GenBank/DDBJ whole genome shotgun (WGS) entry which is preliminary data.</text>
</comment>
<feature type="domain" description="DUF5110" evidence="6">
    <location>
        <begin position="806"/>
        <end position="872"/>
    </location>
</feature>
<dbReference type="GO" id="GO:0030246">
    <property type="term" value="F:carbohydrate binding"/>
    <property type="evidence" value="ECO:0007669"/>
    <property type="project" value="InterPro"/>
</dbReference>
<dbReference type="SUPFAM" id="SSF51445">
    <property type="entry name" value="(Trans)glycosidases"/>
    <property type="match status" value="1"/>
</dbReference>
<dbReference type="GO" id="GO:0004553">
    <property type="term" value="F:hydrolase activity, hydrolyzing O-glycosyl compounds"/>
    <property type="evidence" value="ECO:0007669"/>
    <property type="project" value="InterPro"/>
</dbReference>
<dbReference type="PANTHER" id="PTHR43863">
    <property type="entry name" value="HYDROLASE, PUTATIVE (AFU_ORTHOLOGUE AFUA_1G03140)-RELATED"/>
    <property type="match status" value="1"/>
</dbReference>
<dbReference type="Pfam" id="PF13802">
    <property type="entry name" value="Gal_mutarotas_2"/>
    <property type="match status" value="1"/>
</dbReference>
<reference evidence="8" key="1">
    <citation type="submission" date="2020-06" db="EMBL/GenBank/DDBJ databases">
        <authorList>
            <consortium name="Plant Systems Biology data submission"/>
        </authorList>
    </citation>
    <scope>NUCLEOTIDE SEQUENCE</scope>
    <source>
        <strain evidence="8">D6</strain>
    </source>
</reference>
<feature type="chain" id="PRO_5040488112" evidence="3">
    <location>
        <begin position="23"/>
        <end position="913"/>
    </location>
</feature>
<evidence type="ECO:0000259" key="6">
    <source>
        <dbReference type="Pfam" id="PF17137"/>
    </source>
</evidence>
<dbReference type="GO" id="GO:0005975">
    <property type="term" value="P:carbohydrate metabolic process"/>
    <property type="evidence" value="ECO:0007669"/>
    <property type="project" value="InterPro"/>
</dbReference>
<sequence length="913" mass="104315">MAFLLKKCFLVILLAPLLLVWGSVNDDNDNVVEVNPHVALEVISPGIIRVFRNNNTASSPTASQALQQRQSLVVVDQPKKKIDFHVDVIDDNTTLLVTTDLLVVQASILSGKIEFRKRKDRTVLLAEDVATLDSKQNTVRQDFWLSSPTEALYGGGQFVNGALNYRSAPIQWVQTNTQAVVPFLLSSRQYGILWDLYGETMMNPPQHQIQMTNDGTNNYTGSFVSPAEGDYWFYIEACAGPYQKCQTRPAPVQLSLWTINDNPRKKRTIVCEHFDLYNLPHSISCRVRGLIQDQQYHVVLQDLAVSDKNIMPAVYYTAVNTHNKLSLETQATNFIDYYFVANGNHHSSNNSEEKKQSITTTTTTLDGVIANYRQLTGTAKLYSRWVYGFWQCKEHYKTQQELLDAATKFRQLRIPVDAIVQDWRYWGDLGWGPHWDPRIYPDPQAMIQQLHNNSMHFMVSVWSRFDTNTKFYKTMNASGLIIENANQYMDAWNPLARNLFFQFSNQAHFSIGADALWLDATEPEGSLQRHKQIHLGTGDEYANTYSLMVSKSIHDGLLAQDPHRRVFSLTRSSFAGQQRYGATLWSGDTSSTWDSLRRQIAMSINYQLSGIPYWSMDTGGFFRPPNQYTDPDYHHLLTRWFQFAVFTPVFRVHGSHSNTELWNYGKELQDVIVHTAIRFRYRLLEYIYSGFDRVEREHYTMQRGLVLDFWYDDTVQSIPDQFMFGDSFLVAPIYTPDSSRTVYLPKLMKGTWRCFWSGKELKDAQTIHIANMTRNGIPLFVRSSILVLGPDGRQHVNDILDGEQSLEVRVYAGTDSQFVLFEDDGISGDPYRPTTTITFRWHDDSSILTIGKRNGTPFPGMAKTRTIHVVLVRPGVGVGIDPSRPDVSLAYNGTSFKVKLQPTKEPLLALELS</sequence>
<organism evidence="8 9">
    <name type="scientific">Seminavis robusta</name>
    <dbReference type="NCBI Taxonomy" id="568900"/>
    <lineage>
        <taxon>Eukaryota</taxon>
        <taxon>Sar</taxon>
        <taxon>Stramenopiles</taxon>
        <taxon>Ochrophyta</taxon>
        <taxon>Bacillariophyta</taxon>
        <taxon>Bacillariophyceae</taxon>
        <taxon>Bacillariophycidae</taxon>
        <taxon>Naviculales</taxon>
        <taxon>Naviculaceae</taxon>
        <taxon>Seminavis</taxon>
    </lineage>
</organism>
<dbReference type="InterPro" id="IPR033403">
    <property type="entry name" value="DUF5110"/>
</dbReference>
<evidence type="ECO:0000259" key="4">
    <source>
        <dbReference type="Pfam" id="PF01055"/>
    </source>
</evidence>
<evidence type="ECO:0000256" key="2">
    <source>
        <dbReference type="RuleBase" id="RU361185"/>
    </source>
</evidence>
<evidence type="ECO:0000313" key="8">
    <source>
        <dbReference type="EMBL" id="CAB9518595.1"/>
    </source>
</evidence>
<dbReference type="SUPFAM" id="SSF51011">
    <property type="entry name" value="Glycosyl hydrolase domain"/>
    <property type="match status" value="1"/>
</dbReference>
<dbReference type="CDD" id="cd06591">
    <property type="entry name" value="GH31_xylosidase_XylS"/>
    <property type="match status" value="1"/>
</dbReference>
<feature type="signal peptide" evidence="3">
    <location>
        <begin position="1"/>
        <end position="22"/>
    </location>
</feature>
<name>A0A9N8EDW4_9STRA</name>
<feature type="domain" description="Glycoside hydrolase family 31 TIM barrel" evidence="4">
    <location>
        <begin position="381"/>
        <end position="689"/>
    </location>
</feature>
<dbReference type="InterPro" id="IPR013780">
    <property type="entry name" value="Glyco_hydro_b"/>
</dbReference>
<dbReference type="Gene3D" id="3.20.20.80">
    <property type="entry name" value="Glycosidases"/>
    <property type="match status" value="1"/>
</dbReference>
<dbReference type="AlphaFoldDB" id="A0A9N8EDW4"/>
<gene>
    <name evidence="8" type="ORF">SEMRO_947_G223430.1</name>
</gene>
<evidence type="ECO:0000313" key="9">
    <source>
        <dbReference type="Proteomes" id="UP001153069"/>
    </source>
</evidence>
<evidence type="ECO:0000259" key="5">
    <source>
        <dbReference type="Pfam" id="PF13802"/>
    </source>
</evidence>
<evidence type="ECO:0000259" key="7">
    <source>
        <dbReference type="Pfam" id="PF21365"/>
    </source>
</evidence>
<feature type="domain" description="Glycoside hydrolase family 31 N-terminal" evidence="5">
    <location>
        <begin position="38"/>
        <end position="200"/>
    </location>
</feature>
<evidence type="ECO:0000256" key="1">
    <source>
        <dbReference type="ARBA" id="ARBA00007806"/>
    </source>
</evidence>
<keyword evidence="3" id="KW-0732">Signal</keyword>
<dbReference type="SUPFAM" id="SSF74650">
    <property type="entry name" value="Galactose mutarotase-like"/>
    <property type="match status" value="1"/>
</dbReference>
<dbReference type="Proteomes" id="UP001153069">
    <property type="component" value="Unassembled WGS sequence"/>
</dbReference>
<keyword evidence="2" id="KW-0378">Hydrolase</keyword>
<dbReference type="Pfam" id="PF17137">
    <property type="entry name" value="DUF5110"/>
    <property type="match status" value="1"/>
</dbReference>
<dbReference type="InterPro" id="IPR017853">
    <property type="entry name" value="GH"/>
</dbReference>
<protein>
    <submittedName>
        <fullName evidence="8">Alpha-xylosidase BoGH31A</fullName>
    </submittedName>
</protein>
<proteinExistence type="inferred from homology"/>
<accession>A0A9N8EDW4</accession>
<comment type="similarity">
    <text evidence="1 2">Belongs to the glycosyl hydrolase 31 family.</text>
</comment>
<keyword evidence="2" id="KW-0326">Glycosidase</keyword>
<dbReference type="InterPro" id="IPR000322">
    <property type="entry name" value="Glyco_hydro_31_TIM"/>
</dbReference>
<dbReference type="EMBL" id="CAICTM010000945">
    <property type="protein sequence ID" value="CAB9518595.1"/>
    <property type="molecule type" value="Genomic_DNA"/>
</dbReference>
<dbReference type="Pfam" id="PF01055">
    <property type="entry name" value="Glyco_hydro_31_2nd"/>
    <property type="match status" value="1"/>
</dbReference>
<dbReference type="InterPro" id="IPR011013">
    <property type="entry name" value="Gal_mutarotase_sf_dom"/>
</dbReference>
<dbReference type="Gene3D" id="2.60.40.1180">
    <property type="entry name" value="Golgi alpha-mannosidase II"/>
    <property type="match status" value="2"/>
</dbReference>
<dbReference type="Pfam" id="PF21365">
    <property type="entry name" value="Glyco_hydro_31_3rd"/>
    <property type="match status" value="1"/>
</dbReference>